<dbReference type="STRING" id="476281.ICMP_480"/>
<dbReference type="OrthoDB" id="9790815at2"/>
<keyword evidence="4" id="KW-1185">Reference proteome</keyword>
<organism evidence="3 4">
    <name type="scientific">Candidatus Ishikawaella capsulata Mpkobe</name>
    <dbReference type="NCBI Taxonomy" id="476281"/>
    <lineage>
        <taxon>Bacteria</taxon>
        <taxon>Pseudomonadati</taxon>
        <taxon>Pseudomonadota</taxon>
        <taxon>Gammaproteobacteria</taxon>
        <taxon>Enterobacterales</taxon>
        <taxon>Enterobacteriaceae</taxon>
        <taxon>Candidatus Ishikawella</taxon>
    </lineage>
</organism>
<dbReference type="GO" id="GO:0005829">
    <property type="term" value="C:cytosol"/>
    <property type="evidence" value="ECO:0007669"/>
    <property type="project" value="TreeGrafter"/>
</dbReference>
<accession>C5WDC5</accession>
<dbReference type="AlphaFoldDB" id="C5WDC5"/>
<evidence type="ECO:0000313" key="3">
    <source>
        <dbReference type="EMBL" id="BAH83331.1"/>
    </source>
</evidence>
<dbReference type="InterPro" id="IPR019405">
    <property type="entry name" value="Lactonase_7-beta_prop"/>
</dbReference>
<gene>
    <name evidence="3" type="primary">ybhE</name>
    <name evidence="3" type="ORF">ICMP_480</name>
</gene>
<dbReference type="KEGG" id="icp:ICMP_480"/>
<comment type="similarity">
    <text evidence="1">Belongs to the cycloisomerase 2 family.</text>
</comment>
<dbReference type="RefSeq" id="WP_041069583.1">
    <property type="nucleotide sequence ID" value="NZ_AP010872.1"/>
</dbReference>
<keyword evidence="2" id="KW-0119">Carbohydrate metabolism</keyword>
<dbReference type="SUPFAM" id="SSF50974">
    <property type="entry name" value="Nitrous oxide reductase, N-terminal domain"/>
    <property type="match status" value="1"/>
</dbReference>
<proteinExistence type="inferred from homology"/>
<keyword evidence="2" id="KW-0313">Glucose metabolism</keyword>
<dbReference type="InterPro" id="IPR011045">
    <property type="entry name" value="N2O_reductase_N"/>
</dbReference>
<dbReference type="InterPro" id="IPR050282">
    <property type="entry name" value="Cycloisomerase_2"/>
</dbReference>
<dbReference type="GO" id="GO:0006006">
    <property type="term" value="P:glucose metabolic process"/>
    <property type="evidence" value="ECO:0007669"/>
    <property type="project" value="UniProtKB-KW"/>
</dbReference>
<evidence type="ECO:0000256" key="2">
    <source>
        <dbReference type="ARBA" id="ARBA00022526"/>
    </source>
</evidence>
<dbReference type="GO" id="GO:0017057">
    <property type="term" value="F:6-phosphogluconolactonase activity"/>
    <property type="evidence" value="ECO:0007669"/>
    <property type="project" value="TreeGrafter"/>
</dbReference>
<dbReference type="NCBIfam" id="NF008258">
    <property type="entry name" value="PRK11028.1"/>
    <property type="match status" value="1"/>
</dbReference>
<dbReference type="InterPro" id="IPR015943">
    <property type="entry name" value="WD40/YVTN_repeat-like_dom_sf"/>
</dbReference>
<protein>
    <submittedName>
        <fullName evidence="3">6-phosphogluconolactonase</fullName>
    </submittedName>
</protein>
<dbReference type="PANTHER" id="PTHR30344:SF1">
    <property type="entry name" value="6-PHOSPHOGLUCONOLACTONASE"/>
    <property type="match status" value="1"/>
</dbReference>
<dbReference type="EMBL" id="AP010872">
    <property type="protein sequence ID" value="BAH83331.1"/>
    <property type="molecule type" value="Genomic_DNA"/>
</dbReference>
<sequence length="337" mass="37877">MQQIVYISSPESQQIYAWIMNDKGMLTLLQKVNISGQVQPMVVNFKQKILYVGVRPNFGVISFKIEADGTLIKAGEVSLPASPSHLSIDHLGKYLFCSSYNYGCISVSPIYLDGLPKLPSQIINGLNGCHFANIDNYNHILYVTALKQNRIYLFQLDADGYLKEHPQKYVTTVYGSGPRHMSFHPLGEYAYSINELNSTVDVWQLKDTSNKIKCLQNIEMMSTRLDKNFWAADIHILPNGNFLYTCDRSNSTITIFKVHNNGKLLTIQGHQKMDKALQPRGFCIDTTGNFLVVAGQKSNFISVYKISQNCGYLTLIGHYIVGHGPICVVVYNIQSQS</sequence>
<dbReference type="Proteomes" id="UP000061704">
    <property type="component" value="Chromosome"/>
</dbReference>
<reference evidence="3 4" key="1">
    <citation type="journal article" date="2011" name="Genome Biol. Evol.">
        <title>Reductive evolution of bacterial genome in insect gut environment.</title>
        <authorList>
            <person name="Nikoh N."/>
            <person name="Hosokawa T."/>
            <person name="Ohshima K."/>
            <person name="Hattori M."/>
            <person name="Fukatsu T."/>
        </authorList>
    </citation>
    <scope>NUCLEOTIDE SEQUENCE [LARGE SCALE GENOMIC DNA]</scope>
    <source>
        <strain evidence="3 4">Mpkobe</strain>
    </source>
</reference>
<dbReference type="HOGENOM" id="CLU_038716_2_0_6"/>
<evidence type="ECO:0000256" key="1">
    <source>
        <dbReference type="ARBA" id="ARBA00005564"/>
    </source>
</evidence>
<name>C5WDC5_9ENTR</name>
<dbReference type="Pfam" id="PF10282">
    <property type="entry name" value="Lactonase"/>
    <property type="match status" value="1"/>
</dbReference>
<evidence type="ECO:0000313" key="4">
    <source>
        <dbReference type="Proteomes" id="UP000061704"/>
    </source>
</evidence>
<dbReference type="Gene3D" id="2.130.10.10">
    <property type="entry name" value="YVTN repeat-like/Quinoprotein amine dehydrogenase"/>
    <property type="match status" value="1"/>
</dbReference>
<dbReference type="PANTHER" id="PTHR30344">
    <property type="entry name" value="6-PHOSPHOGLUCONOLACTONASE-RELATED"/>
    <property type="match status" value="1"/>
</dbReference>